<evidence type="ECO:0000256" key="2">
    <source>
        <dbReference type="ARBA" id="ARBA00023016"/>
    </source>
</evidence>
<evidence type="ECO:0000313" key="4">
    <source>
        <dbReference type="EMBL" id="GER93660.1"/>
    </source>
</evidence>
<dbReference type="GO" id="GO:0043487">
    <property type="term" value="P:regulation of RNA stability"/>
    <property type="evidence" value="ECO:0007669"/>
    <property type="project" value="TreeGrafter"/>
</dbReference>
<reference evidence="4" key="1">
    <citation type="submission" date="2019-10" db="EMBL/GenBank/DDBJ databases">
        <title>Metagenomic sequencing of thiosulfate-disproportionating enrichment culture.</title>
        <authorList>
            <person name="Umezawa K."/>
            <person name="Kojima H."/>
            <person name="Fukui M."/>
        </authorList>
    </citation>
    <scope>NUCLEOTIDE SEQUENCE</scope>
    <source>
        <strain evidence="4">45J</strain>
    </source>
</reference>
<evidence type="ECO:0000256" key="1">
    <source>
        <dbReference type="ARBA" id="ARBA00022884"/>
    </source>
</evidence>
<dbReference type="AlphaFoldDB" id="A0A5J4L475"/>
<gene>
    <name evidence="4" type="ORF">A45J_1414</name>
</gene>
<dbReference type="Pfam" id="PF17209">
    <property type="entry name" value="Hfq"/>
    <property type="match status" value="1"/>
</dbReference>
<dbReference type="EMBL" id="BLAB01000001">
    <property type="protein sequence ID" value="GER93660.1"/>
    <property type="molecule type" value="Genomic_DNA"/>
</dbReference>
<dbReference type="Gene3D" id="2.30.30.100">
    <property type="match status" value="1"/>
</dbReference>
<dbReference type="GO" id="GO:0045974">
    <property type="term" value="P:regulation of translation, ncRNA-mediated"/>
    <property type="evidence" value="ECO:0007669"/>
    <property type="project" value="TreeGrafter"/>
</dbReference>
<accession>A0A5J4L475</accession>
<dbReference type="PANTHER" id="PTHR34772:SF1">
    <property type="entry name" value="RNA-BINDING PROTEIN HFQ"/>
    <property type="match status" value="1"/>
</dbReference>
<dbReference type="PANTHER" id="PTHR34772">
    <property type="entry name" value="RNA-BINDING PROTEIN HFQ"/>
    <property type="match status" value="1"/>
</dbReference>
<keyword evidence="2" id="KW-0346">Stress response</keyword>
<dbReference type="GO" id="GO:0003723">
    <property type="term" value="F:RNA binding"/>
    <property type="evidence" value="ECO:0007669"/>
    <property type="project" value="UniProtKB-KW"/>
</dbReference>
<dbReference type="SUPFAM" id="SSF50182">
    <property type="entry name" value="Sm-like ribonucleoproteins"/>
    <property type="match status" value="1"/>
</dbReference>
<dbReference type="HAMAP" id="MF_00436">
    <property type="entry name" value="Hfq"/>
    <property type="match status" value="1"/>
</dbReference>
<dbReference type="InterPro" id="IPR005001">
    <property type="entry name" value="Hfq"/>
</dbReference>
<keyword evidence="1" id="KW-0694">RNA-binding</keyword>
<comment type="caution">
    <text evidence="4">The sequence shown here is derived from an EMBL/GenBank/DDBJ whole genome shotgun (WGS) entry which is preliminary data.</text>
</comment>
<sequence length="79" mass="9004">MGGNKGQNLQDNFLNQLRKEKIPVIVYLTNGVRLKGIIKGFDNFVVLLKEANDQLIYKHAISTVIPERVVDIRIENPED</sequence>
<dbReference type="CDD" id="cd01716">
    <property type="entry name" value="Hfq"/>
    <property type="match status" value="1"/>
</dbReference>
<evidence type="ECO:0000259" key="3">
    <source>
        <dbReference type="PROSITE" id="PS52002"/>
    </source>
</evidence>
<protein>
    <submittedName>
        <fullName evidence="4">RNA-binding protein Hfq</fullName>
    </submittedName>
</protein>
<dbReference type="NCBIfam" id="NF001602">
    <property type="entry name" value="PRK00395.1"/>
    <property type="match status" value="1"/>
</dbReference>
<dbReference type="NCBIfam" id="TIGR02383">
    <property type="entry name" value="Hfq"/>
    <property type="match status" value="1"/>
</dbReference>
<feature type="domain" description="Sm" evidence="3">
    <location>
        <begin position="11"/>
        <end position="70"/>
    </location>
</feature>
<proteinExistence type="inferred from homology"/>
<dbReference type="GO" id="GO:0006355">
    <property type="term" value="P:regulation of DNA-templated transcription"/>
    <property type="evidence" value="ECO:0007669"/>
    <property type="project" value="InterPro"/>
</dbReference>
<dbReference type="GO" id="GO:0005829">
    <property type="term" value="C:cytosol"/>
    <property type="evidence" value="ECO:0007669"/>
    <property type="project" value="TreeGrafter"/>
</dbReference>
<organism evidence="4">
    <name type="scientific">hot springs metagenome</name>
    <dbReference type="NCBI Taxonomy" id="433727"/>
    <lineage>
        <taxon>unclassified sequences</taxon>
        <taxon>metagenomes</taxon>
        <taxon>ecological metagenomes</taxon>
    </lineage>
</organism>
<dbReference type="InterPro" id="IPR047575">
    <property type="entry name" value="Sm"/>
</dbReference>
<name>A0A5J4L475_9ZZZZ</name>
<dbReference type="PROSITE" id="PS52002">
    <property type="entry name" value="SM"/>
    <property type="match status" value="1"/>
</dbReference>
<dbReference type="InterPro" id="IPR010920">
    <property type="entry name" value="LSM_dom_sf"/>
</dbReference>